<name>A0A554VAS6_9FLAO</name>
<dbReference type="EMBL" id="VLNR01000118">
    <property type="protein sequence ID" value="TSE03272.1"/>
    <property type="molecule type" value="Genomic_DNA"/>
</dbReference>
<dbReference type="Proteomes" id="UP000318833">
    <property type="component" value="Unassembled WGS sequence"/>
</dbReference>
<dbReference type="OrthoDB" id="779537at2"/>
<proteinExistence type="predicted"/>
<organism evidence="1 2">
    <name type="scientific">Aquimarina algiphila</name>
    <dbReference type="NCBI Taxonomy" id="2047982"/>
    <lineage>
        <taxon>Bacteria</taxon>
        <taxon>Pseudomonadati</taxon>
        <taxon>Bacteroidota</taxon>
        <taxon>Flavobacteriia</taxon>
        <taxon>Flavobacteriales</taxon>
        <taxon>Flavobacteriaceae</taxon>
        <taxon>Aquimarina</taxon>
    </lineage>
</organism>
<evidence type="ECO:0000313" key="1">
    <source>
        <dbReference type="EMBL" id="TSE03272.1"/>
    </source>
</evidence>
<gene>
    <name evidence="1" type="ORF">FOF46_29675</name>
</gene>
<dbReference type="RefSeq" id="WP_143919062.1">
    <property type="nucleotide sequence ID" value="NZ_CANMIK010000113.1"/>
</dbReference>
<dbReference type="AlphaFoldDB" id="A0A554VAS6"/>
<accession>A0A554VAS6</accession>
<keyword evidence="2" id="KW-1185">Reference proteome</keyword>
<sequence length="815" mass="95453">MARISNQFPQLANLIKNEKIKELLRSPKYLDFSTLALQKFEGNYENLSLTEFKDKLWNAIVVNITDTTYGFPIKREDAFMEIAINRAKEMKLFTRPKDANAAAITLLENDEILFQENQNRKYAPTHDILEDWALTRYVSSIYEEYPNPKELFVHLGNEPAIRRAFRLWIEDFLIDDDTKIHDLIRASVLDTSLERYWADEILIAVFKVDDCSSFFSTFEKELLENKGVFLNRCLHLIKTACKESKTFVDSSLLLPIGGGWGDAITFIQKHISELNPLRFSICNFLSDWENRLLFQSPVKENEVHAASEIVFFFLKQIEANDAFWESSSLKKKSIELISLLYNFSHIAKKEITALIDRAFRHKMDRESWELDAFYRAVINKCLSGLGNQRLIKELPNVVISTAWREWKLRIPEETEESKGRFGIHYSGLRNEECWGIAGDRSFFPAGVYKMPIYHLLAYHPIKGMEFVISFINYSIDFYTQAECEYKHKIAKIELTLNDGAIISQWAAPELWLAYRGSSVTHYAIESMLMSLEKYLLDKAKITTKDSKHKDNLKLIFNYLLKNSNNVAVTSVLASVAMAYPKVIEEEMLPLFSIKEFYEWEITRSIKESSTLAPYDNDIPFAQKERSKLNQLPHRKKYDRGLRDFIVDYQFTIKTMNKDIHHLLDRLYKDLKKEDIQWRKILNEIDIRTYEVKGLGKNQKGFLIQPKYEKDIHEHINSFKEEHEAHSLSMNYANRISKAYKEKGEMTFETWRKCYKHYSKKKNLSLMWDRPITLAKVGLDNFSNTLIPKEKKWCIDTLLNSIVAIIKDAHSHNYGY</sequence>
<reference evidence="1 2" key="1">
    <citation type="submission" date="2019-07" db="EMBL/GenBank/DDBJ databases">
        <title>The draft genome sequence of Aquimarina algiphila M91.</title>
        <authorList>
            <person name="Meng X."/>
        </authorList>
    </citation>
    <scope>NUCLEOTIDE SEQUENCE [LARGE SCALE GENOMIC DNA]</scope>
    <source>
        <strain evidence="1 2">M91</strain>
    </source>
</reference>
<comment type="caution">
    <text evidence="1">The sequence shown here is derived from an EMBL/GenBank/DDBJ whole genome shotgun (WGS) entry which is preliminary data.</text>
</comment>
<evidence type="ECO:0000313" key="2">
    <source>
        <dbReference type="Proteomes" id="UP000318833"/>
    </source>
</evidence>
<protein>
    <submittedName>
        <fullName evidence="1">Uncharacterized protein</fullName>
    </submittedName>
</protein>